<feature type="compositionally biased region" description="Basic residues" evidence="1">
    <location>
        <begin position="1"/>
        <end position="13"/>
    </location>
</feature>
<gene>
    <name evidence="2" type="ORF">BJ508DRAFT_367396</name>
</gene>
<dbReference type="AlphaFoldDB" id="A0A3N4HJT2"/>
<reference evidence="2 3" key="1">
    <citation type="journal article" date="2018" name="Nat. Ecol. Evol.">
        <title>Pezizomycetes genomes reveal the molecular basis of ectomycorrhizal truffle lifestyle.</title>
        <authorList>
            <person name="Murat C."/>
            <person name="Payen T."/>
            <person name="Noel B."/>
            <person name="Kuo A."/>
            <person name="Morin E."/>
            <person name="Chen J."/>
            <person name="Kohler A."/>
            <person name="Krizsan K."/>
            <person name="Balestrini R."/>
            <person name="Da Silva C."/>
            <person name="Montanini B."/>
            <person name="Hainaut M."/>
            <person name="Levati E."/>
            <person name="Barry K.W."/>
            <person name="Belfiori B."/>
            <person name="Cichocki N."/>
            <person name="Clum A."/>
            <person name="Dockter R.B."/>
            <person name="Fauchery L."/>
            <person name="Guy J."/>
            <person name="Iotti M."/>
            <person name="Le Tacon F."/>
            <person name="Lindquist E.A."/>
            <person name="Lipzen A."/>
            <person name="Malagnac F."/>
            <person name="Mello A."/>
            <person name="Molinier V."/>
            <person name="Miyauchi S."/>
            <person name="Poulain J."/>
            <person name="Riccioni C."/>
            <person name="Rubini A."/>
            <person name="Sitrit Y."/>
            <person name="Splivallo R."/>
            <person name="Traeger S."/>
            <person name="Wang M."/>
            <person name="Zifcakova L."/>
            <person name="Wipf D."/>
            <person name="Zambonelli A."/>
            <person name="Paolocci F."/>
            <person name="Nowrousian M."/>
            <person name="Ottonello S."/>
            <person name="Baldrian P."/>
            <person name="Spatafora J.W."/>
            <person name="Henrissat B."/>
            <person name="Nagy L.G."/>
            <person name="Aury J.M."/>
            <person name="Wincker P."/>
            <person name="Grigoriev I.V."/>
            <person name="Bonfante P."/>
            <person name="Martin F.M."/>
        </authorList>
    </citation>
    <scope>NUCLEOTIDE SEQUENCE [LARGE SCALE GENOMIC DNA]</scope>
    <source>
        <strain evidence="2 3">RN42</strain>
    </source>
</reference>
<evidence type="ECO:0000256" key="1">
    <source>
        <dbReference type="SAM" id="MobiDB-lite"/>
    </source>
</evidence>
<accession>A0A3N4HJT2</accession>
<organism evidence="2 3">
    <name type="scientific">Ascobolus immersus RN42</name>
    <dbReference type="NCBI Taxonomy" id="1160509"/>
    <lineage>
        <taxon>Eukaryota</taxon>
        <taxon>Fungi</taxon>
        <taxon>Dikarya</taxon>
        <taxon>Ascomycota</taxon>
        <taxon>Pezizomycotina</taxon>
        <taxon>Pezizomycetes</taxon>
        <taxon>Pezizales</taxon>
        <taxon>Ascobolaceae</taxon>
        <taxon>Ascobolus</taxon>
    </lineage>
</organism>
<proteinExistence type="predicted"/>
<keyword evidence="3" id="KW-1185">Reference proteome</keyword>
<evidence type="ECO:0000313" key="2">
    <source>
        <dbReference type="EMBL" id="RPA72190.1"/>
    </source>
</evidence>
<evidence type="ECO:0000313" key="3">
    <source>
        <dbReference type="Proteomes" id="UP000275078"/>
    </source>
</evidence>
<name>A0A3N4HJT2_ASCIM</name>
<feature type="compositionally biased region" description="Basic and acidic residues" evidence="1">
    <location>
        <begin position="47"/>
        <end position="68"/>
    </location>
</feature>
<sequence length="336" mass="39310">MRKRNQPKKKKPARLPLSGNSATKTDENRQPGAANEGLEAATTPQTAEKKAGNAEEDAQRQNSKELHQERVAFFNQHYPSLFSDDWLSSPAIYKFLEQERAEDLIRKQTPRNWPPDPLLPESEWRPELESFGKTLSKKIPGPKSLIPRSSPPIFEKRAPGEKQAGFLERHKDGYYTFIANYFLTYATEWEPIQRGRLEWLSNHFKIGRIVKTLECTMDDYVEIFGLKFTDRDKYLNPGYMPFYLAARCALIHPNPVYRRMWRLIFRKEAIDCVHVAKVLRWDPPTVKKILEPGRLEKKKGKYEEIVWRSIREYERREENDILSSGSDDDSNPDYAY</sequence>
<feature type="region of interest" description="Disordered" evidence="1">
    <location>
        <begin position="1"/>
        <end position="68"/>
    </location>
</feature>
<protein>
    <submittedName>
        <fullName evidence="2">Uncharacterized protein</fullName>
    </submittedName>
</protein>
<dbReference type="EMBL" id="ML119874">
    <property type="protein sequence ID" value="RPA72190.1"/>
    <property type="molecule type" value="Genomic_DNA"/>
</dbReference>
<dbReference type="Proteomes" id="UP000275078">
    <property type="component" value="Unassembled WGS sequence"/>
</dbReference>